<evidence type="ECO:0000259" key="3">
    <source>
        <dbReference type="PROSITE" id="PS50914"/>
    </source>
</evidence>
<evidence type="ECO:0000313" key="6">
    <source>
        <dbReference type="Proteomes" id="UP001526430"/>
    </source>
</evidence>
<reference evidence="5 6" key="1">
    <citation type="submission" date="2022-10" db="EMBL/GenBank/DDBJ databases">
        <title>Roseococcus glaciei nov., sp. nov., isolated from glacier.</title>
        <authorList>
            <person name="Liu Q."/>
            <person name="Xin Y.-H."/>
        </authorList>
    </citation>
    <scope>NUCLEOTIDE SEQUENCE [LARGE SCALE GENOMIC DNA]</scope>
    <source>
        <strain evidence="5 6">MDT2-1-1</strain>
    </source>
</reference>
<organism evidence="5 6">
    <name type="scientific">Sabulicella glaciei</name>
    <dbReference type="NCBI Taxonomy" id="2984948"/>
    <lineage>
        <taxon>Bacteria</taxon>
        <taxon>Pseudomonadati</taxon>
        <taxon>Pseudomonadota</taxon>
        <taxon>Alphaproteobacteria</taxon>
        <taxon>Acetobacterales</taxon>
        <taxon>Acetobacteraceae</taxon>
        <taxon>Sabulicella</taxon>
    </lineage>
</organism>
<dbReference type="PANTHER" id="PTHR43080:SF26">
    <property type="entry name" value="REGULATORY PROTEIN"/>
    <property type="match status" value="1"/>
</dbReference>
<dbReference type="PANTHER" id="PTHR43080">
    <property type="entry name" value="CBS DOMAIN-CONTAINING PROTEIN CBSX3, MITOCHONDRIAL"/>
    <property type="match status" value="1"/>
</dbReference>
<evidence type="ECO:0000313" key="5">
    <source>
        <dbReference type="EMBL" id="MCW8086640.1"/>
    </source>
</evidence>
<dbReference type="InterPro" id="IPR000644">
    <property type="entry name" value="CBS_dom"/>
</dbReference>
<accession>A0ABT3NWT7</accession>
<feature type="domain" description="CBS" evidence="4">
    <location>
        <begin position="96"/>
        <end position="152"/>
    </location>
</feature>
<sequence length="232" mass="24456">MRAADLMTASLLTVTPDTPIAEVANLLASRGVSAVPVLEADGRLAGIVTEADLVRRVAGEAAGRRPGWFSTVVTGRVGTEADHYARMHGARASDVMTTEVVTVEEDTPAADIARLMEDRKVKRVPVLRDGQLVGIVSRADLLGLAFAPPSATAGPVPDERIRRAVEAALREQNWADASLVYPAVSSGVVTFHGFCRSPSVPKALRVLAERVPGVKGVEMDLAPPPPFVLGVP</sequence>
<dbReference type="Gene3D" id="3.30.1340.30">
    <property type="match status" value="1"/>
</dbReference>
<dbReference type="Proteomes" id="UP001526430">
    <property type="component" value="Unassembled WGS sequence"/>
</dbReference>
<dbReference type="SMART" id="SM00116">
    <property type="entry name" value="CBS"/>
    <property type="match status" value="2"/>
</dbReference>
<dbReference type="InterPro" id="IPR051257">
    <property type="entry name" value="Diverse_CBS-Domain"/>
</dbReference>
<evidence type="ECO:0000256" key="1">
    <source>
        <dbReference type="ARBA" id="ARBA00023122"/>
    </source>
</evidence>
<keyword evidence="1 2" id="KW-0129">CBS domain</keyword>
<proteinExistence type="predicted"/>
<dbReference type="Gene3D" id="3.10.580.10">
    <property type="entry name" value="CBS-domain"/>
    <property type="match status" value="1"/>
</dbReference>
<evidence type="ECO:0000259" key="4">
    <source>
        <dbReference type="PROSITE" id="PS51371"/>
    </source>
</evidence>
<name>A0ABT3NWT7_9PROT</name>
<protein>
    <submittedName>
        <fullName evidence="5">CBS domain-containing protein</fullName>
    </submittedName>
</protein>
<keyword evidence="6" id="KW-1185">Reference proteome</keyword>
<dbReference type="InterPro" id="IPR007055">
    <property type="entry name" value="BON_dom"/>
</dbReference>
<gene>
    <name evidence="5" type="ORF">OF850_13470</name>
</gene>
<dbReference type="PROSITE" id="PS50914">
    <property type="entry name" value="BON"/>
    <property type="match status" value="1"/>
</dbReference>
<dbReference type="EMBL" id="JAPFQI010000010">
    <property type="protein sequence ID" value="MCW8086640.1"/>
    <property type="molecule type" value="Genomic_DNA"/>
</dbReference>
<dbReference type="PIRSF" id="PIRSF036990">
    <property type="entry name" value="UCP036990_CBS_BON"/>
    <property type="match status" value="1"/>
</dbReference>
<dbReference type="PROSITE" id="PS51371">
    <property type="entry name" value="CBS"/>
    <property type="match status" value="2"/>
</dbReference>
<dbReference type="SUPFAM" id="SSF54631">
    <property type="entry name" value="CBS-domain pair"/>
    <property type="match status" value="1"/>
</dbReference>
<dbReference type="CDD" id="cd04586">
    <property type="entry name" value="CBS_pair_BON_assoc"/>
    <property type="match status" value="1"/>
</dbReference>
<dbReference type="Pfam" id="PF00571">
    <property type="entry name" value="CBS"/>
    <property type="match status" value="2"/>
</dbReference>
<feature type="domain" description="CBS" evidence="4">
    <location>
        <begin position="7"/>
        <end position="63"/>
    </location>
</feature>
<comment type="caution">
    <text evidence="5">The sequence shown here is derived from an EMBL/GenBank/DDBJ whole genome shotgun (WGS) entry which is preliminary data.</text>
</comment>
<dbReference type="InterPro" id="IPR046342">
    <property type="entry name" value="CBS_dom_sf"/>
</dbReference>
<dbReference type="RefSeq" id="WP_301590724.1">
    <property type="nucleotide sequence ID" value="NZ_JAPFQI010000010.1"/>
</dbReference>
<feature type="domain" description="BON" evidence="3">
    <location>
        <begin position="157"/>
        <end position="225"/>
    </location>
</feature>
<evidence type="ECO:0000256" key="2">
    <source>
        <dbReference type="PROSITE-ProRule" id="PRU00703"/>
    </source>
</evidence>
<dbReference type="InterPro" id="IPR017080">
    <property type="entry name" value="UCP036990_CBS_BON"/>
</dbReference>